<dbReference type="PANTHER" id="PTHR32258">
    <property type="entry name" value="PROTEIN NETWORKED 4A"/>
    <property type="match status" value="1"/>
</dbReference>
<reference evidence="2 3" key="1">
    <citation type="submission" date="2021-05" db="EMBL/GenBank/DDBJ databases">
        <title>Genome Assembly of Synthetic Allotetraploid Brassica napus Reveals Homoeologous Exchanges between Subgenomes.</title>
        <authorList>
            <person name="Davis J.T."/>
        </authorList>
    </citation>
    <scope>NUCLEOTIDE SEQUENCE [LARGE SCALE GENOMIC DNA]</scope>
    <source>
        <strain evidence="3">cv. Da-Ae</strain>
        <tissue evidence="2">Seedling</tissue>
    </source>
</reference>
<evidence type="ECO:0000313" key="2">
    <source>
        <dbReference type="EMBL" id="KAH0879829.1"/>
    </source>
</evidence>
<dbReference type="EMBL" id="JAGKQM010000015">
    <property type="protein sequence ID" value="KAH0879829.1"/>
    <property type="molecule type" value="Genomic_DNA"/>
</dbReference>
<dbReference type="PANTHER" id="PTHR32258:SF6">
    <property type="entry name" value="PROTEIN NETWORKED 1A"/>
    <property type="match status" value="1"/>
</dbReference>
<feature type="coiled-coil region" evidence="1">
    <location>
        <begin position="8"/>
        <end position="67"/>
    </location>
</feature>
<sequence length="109" mass="12889">MYLVRKQLKEIEEAILQLANTNEILTKEIEETETPEISTKRIGPEKIEQMEQEMHNIERTVLKLEDGTAKSEGKTKFSESRTLILLREGWEKDSEKKEKPFLWLHEIFS</sequence>
<evidence type="ECO:0000313" key="3">
    <source>
        <dbReference type="Proteomes" id="UP000824890"/>
    </source>
</evidence>
<name>A0ABQ7ZHX3_BRANA</name>
<gene>
    <name evidence="2" type="ORF">HID58_067223</name>
</gene>
<organism evidence="2 3">
    <name type="scientific">Brassica napus</name>
    <name type="common">Rape</name>
    <dbReference type="NCBI Taxonomy" id="3708"/>
    <lineage>
        <taxon>Eukaryota</taxon>
        <taxon>Viridiplantae</taxon>
        <taxon>Streptophyta</taxon>
        <taxon>Embryophyta</taxon>
        <taxon>Tracheophyta</taxon>
        <taxon>Spermatophyta</taxon>
        <taxon>Magnoliopsida</taxon>
        <taxon>eudicotyledons</taxon>
        <taxon>Gunneridae</taxon>
        <taxon>Pentapetalae</taxon>
        <taxon>rosids</taxon>
        <taxon>malvids</taxon>
        <taxon>Brassicales</taxon>
        <taxon>Brassicaceae</taxon>
        <taxon>Brassiceae</taxon>
        <taxon>Brassica</taxon>
    </lineage>
</organism>
<keyword evidence="3" id="KW-1185">Reference proteome</keyword>
<keyword evidence="1" id="KW-0175">Coiled coil</keyword>
<dbReference type="InterPro" id="IPR051861">
    <property type="entry name" value="NET_actin-binding_domain"/>
</dbReference>
<comment type="caution">
    <text evidence="2">The sequence shown here is derived from an EMBL/GenBank/DDBJ whole genome shotgun (WGS) entry which is preliminary data.</text>
</comment>
<evidence type="ECO:0000256" key="1">
    <source>
        <dbReference type="SAM" id="Coils"/>
    </source>
</evidence>
<dbReference type="Proteomes" id="UP000824890">
    <property type="component" value="Unassembled WGS sequence"/>
</dbReference>
<accession>A0ABQ7ZHX3</accession>
<proteinExistence type="predicted"/>
<protein>
    <submittedName>
        <fullName evidence="2">Uncharacterized protein</fullName>
    </submittedName>
</protein>